<keyword evidence="7" id="KW-0560">Oxidoreductase</keyword>
<dbReference type="GO" id="GO:0020037">
    <property type="term" value="F:heme binding"/>
    <property type="evidence" value="ECO:0007669"/>
    <property type="project" value="InterPro"/>
</dbReference>
<evidence type="ECO:0000256" key="5">
    <source>
        <dbReference type="ARBA" id="ARBA00023004"/>
    </source>
</evidence>
<comment type="pathway">
    <text evidence="2">Mycotoxin biosynthesis.</text>
</comment>
<dbReference type="InterPro" id="IPR017972">
    <property type="entry name" value="Cyt_P450_CS"/>
</dbReference>
<comment type="cofactor">
    <cofactor evidence="1 6">
        <name>heme</name>
        <dbReference type="ChEBI" id="CHEBI:30413"/>
    </cofactor>
</comment>
<evidence type="ECO:0000256" key="4">
    <source>
        <dbReference type="ARBA" id="ARBA00022723"/>
    </source>
</evidence>
<evidence type="ECO:0000256" key="6">
    <source>
        <dbReference type="PIRSR" id="PIRSR602401-1"/>
    </source>
</evidence>
<evidence type="ECO:0000313" key="8">
    <source>
        <dbReference type="EMBL" id="KAH7313964.1"/>
    </source>
</evidence>
<evidence type="ECO:0000256" key="2">
    <source>
        <dbReference type="ARBA" id="ARBA00004685"/>
    </source>
</evidence>
<comment type="caution">
    <text evidence="8">The sequence shown here is derived from an EMBL/GenBank/DDBJ whole genome shotgun (WGS) entry which is preliminary data.</text>
</comment>
<protein>
    <submittedName>
        <fullName evidence="8">Cytochrome P450</fullName>
    </submittedName>
</protein>
<dbReference type="AlphaFoldDB" id="A0A8K0SPF8"/>
<sequence>MHTTILAAAVGAVILQILLSLIRQLRSPLYRVGGPFLARYSSVWYALTVWKGSFPDVNVKLHEKYGKIARYAPNRYSINDPESAKTIYGLGKSFPKSSWYTSWSIPGEWNLFADQSIQRHSQMRKLYQAPYAMSALVNYEPFVDECAALFKHRLSELTSTNMAVDMRHWFQCYAFDVIGKITYGKRIGFLDQGDDVMGVIRVLESTIDYSTMVGIYPFLHRYLFHIRSWLDGTRSTGRGFMIDFTIQRIKDAHPESKAASESKDMSAPADFLSKFMTKHSNDPDNFTDFHVLSGCLANMVAGSDTTAISLSAILYYLLKNPCSMKTLQEQIDEHSASGRLSDFPTFKESQEMPYLQAVIKEALRLHPATGLPLERVVSEGGATISGHFFPEGSIVGINTWVAHRNKTIFGDDAEYFSPERWLKGDPHKIAAMNRYWMPFGLGSRTCIGRHVSMLEMCKLIPLLIRDFTFTLDESLVSSEWHTRTHWFTKPMDFKVKIQPREGASSKGRKALD</sequence>
<keyword evidence="3 6" id="KW-0349">Heme</keyword>
<dbReference type="PANTHER" id="PTHR24305:SF190">
    <property type="entry name" value="P450, PUTATIVE (EUROFUNG)-RELATED"/>
    <property type="match status" value="1"/>
</dbReference>
<accession>A0A8K0SPF8</accession>
<dbReference type="CDD" id="cd11060">
    <property type="entry name" value="CYP57A1-like"/>
    <property type="match status" value="1"/>
</dbReference>
<dbReference type="GO" id="GO:0004497">
    <property type="term" value="F:monooxygenase activity"/>
    <property type="evidence" value="ECO:0007669"/>
    <property type="project" value="UniProtKB-KW"/>
</dbReference>
<reference evidence="8" key="1">
    <citation type="journal article" date="2021" name="Nat. Commun.">
        <title>Genetic determinants of endophytism in the Arabidopsis root mycobiome.</title>
        <authorList>
            <person name="Mesny F."/>
            <person name="Miyauchi S."/>
            <person name="Thiergart T."/>
            <person name="Pickel B."/>
            <person name="Atanasova L."/>
            <person name="Karlsson M."/>
            <person name="Huettel B."/>
            <person name="Barry K.W."/>
            <person name="Haridas S."/>
            <person name="Chen C."/>
            <person name="Bauer D."/>
            <person name="Andreopoulos W."/>
            <person name="Pangilinan J."/>
            <person name="LaButti K."/>
            <person name="Riley R."/>
            <person name="Lipzen A."/>
            <person name="Clum A."/>
            <person name="Drula E."/>
            <person name="Henrissat B."/>
            <person name="Kohler A."/>
            <person name="Grigoriev I.V."/>
            <person name="Martin F.M."/>
            <person name="Hacquard S."/>
        </authorList>
    </citation>
    <scope>NUCLEOTIDE SEQUENCE</scope>
    <source>
        <strain evidence="8">MPI-CAGE-CH-0235</strain>
    </source>
</reference>
<dbReference type="GO" id="GO:0016705">
    <property type="term" value="F:oxidoreductase activity, acting on paired donors, with incorporation or reduction of molecular oxygen"/>
    <property type="evidence" value="ECO:0007669"/>
    <property type="project" value="InterPro"/>
</dbReference>
<keyword evidence="7" id="KW-0503">Monooxygenase</keyword>
<dbReference type="PRINTS" id="PR00385">
    <property type="entry name" value="P450"/>
</dbReference>
<dbReference type="InterPro" id="IPR036396">
    <property type="entry name" value="Cyt_P450_sf"/>
</dbReference>
<feature type="binding site" description="axial binding residue" evidence="6">
    <location>
        <position position="446"/>
    </location>
    <ligand>
        <name>heme</name>
        <dbReference type="ChEBI" id="CHEBI:30413"/>
    </ligand>
    <ligandPart>
        <name>Fe</name>
        <dbReference type="ChEBI" id="CHEBI:18248"/>
    </ligandPart>
</feature>
<dbReference type="Pfam" id="PF00067">
    <property type="entry name" value="p450"/>
    <property type="match status" value="1"/>
</dbReference>
<comment type="similarity">
    <text evidence="7">Belongs to the cytochrome P450 family.</text>
</comment>
<dbReference type="SUPFAM" id="SSF48264">
    <property type="entry name" value="Cytochrome P450"/>
    <property type="match status" value="1"/>
</dbReference>
<gene>
    <name evidence="8" type="ORF">B0I35DRAFT_462202</name>
</gene>
<keyword evidence="5 6" id="KW-0408">Iron</keyword>
<dbReference type="FunFam" id="1.10.630.10:FF:000050">
    <property type="entry name" value="Cytochrome P450 monooxygenase"/>
    <property type="match status" value="1"/>
</dbReference>
<keyword evidence="9" id="KW-1185">Reference proteome</keyword>
<evidence type="ECO:0000313" key="9">
    <source>
        <dbReference type="Proteomes" id="UP000813444"/>
    </source>
</evidence>
<name>A0A8K0SPF8_9HYPO</name>
<dbReference type="Proteomes" id="UP000813444">
    <property type="component" value="Unassembled WGS sequence"/>
</dbReference>
<dbReference type="PANTHER" id="PTHR24305">
    <property type="entry name" value="CYTOCHROME P450"/>
    <property type="match status" value="1"/>
</dbReference>
<dbReference type="PROSITE" id="PS00086">
    <property type="entry name" value="CYTOCHROME_P450"/>
    <property type="match status" value="1"/>
</dbReference>
<dbReference type="GO" id="GO:0005506">
    <property type="term" value="F:iron ion binding"/>
    <property type="evidence" value="ECO:0007669"/>
    <property type="project" value="InterPro"/>
</dbReference>
<dbReference type="InterPro" id="IPR001128">
    <property type="entry name" value="Cyt_P450"/>
</dbReference>
<evidence type="ECO:0000256" key="3">
    <source>
        <dbReference type="ARBA" id="ARBA00022617"/>
    </source>
</evidence>
<organism evidence="8 9">
    <name type="scientific">Stachybotrys elegans</name>
    <dbReference type="NCBI Taxonomy" id="80388"/>
    <lineage>
        <taxon>Eukaryota</taxon>
        <taxon>Fungi</taxon>
        <taxon>Dikarya</taxon>
        <taxon>Ascomycota</taxon>
        <taxon>Pezizomycotina</taxon>
        <taxon>Sordariomycetes</taxon>
        <taxon>Hypocreomycetidae</taxon>
        <taxon>Hypocreales</taxon>
        <taxon>Stachybotryaceae</taxon>
        <taxon>Stachybotrys</taxon>
    </lineage>
</organism>
<evidence type="ECO:0000256" key="1">
    <source>
        <dbReference type="ARBA" id="ARBA00001971"/>
    </source>
</evidence>
<dbReference type="EMBL" id="JAGPNK010000009">
    <property type="protein sequence ID" value="KAH7313964.1"/>
    <property type="molecule type" value="Genomic_DNA"/>
</dbReference>
<keyword evidence="4 6" id="KW-0479">Metal-binding</keyword>
<evidence type="ECO:0000256" key="7">
    <source>
        <dbReference type="RuleBase" id="RU000461"/>
    </source>
</evidence>
<dbReference type="Gene3D" id="1.10.630.10">
    <property type="entry name" value="Cytochrome P450"/>
    <property type="match status" value="1"/>
</dbReference>
<dbReference type="InterPro" id="IPR050121">
    <property type="entry name" value="Cytochrome_P450_monoxygenase"/>
</dbReference>
<dbReference type="PRINTS" id="PR00463">
    <property type="entry name" value="EP450I"/>
</dbReference>
<dbReference type="OrthoDB" id="3934656at2759"/>
<dbReference type="InterPro" id="IPR002401">
    <property type="entry name" value="Cyt_P450_E_grp-I"/>
</dbReference>
<proteinExistence type="inferred from homology"/>